<dbReference type="FunFam" id="3.40.50.300:FF:000392">
    <property type="entry name" value="Zinc import ATP-binding protein ZnuC"/>
    <property type="match status" value="1"/>
</dbReference>
<accession>A0A2P5SYQ1</accession>
<dbReference type="Gene3D" id="3.40.50.300">
    <property type="entry name" value="P-loop containing nucleotide triphosphate hydrolases"/>
    <property type="match status" value="1"/>
</dbReference>
<dbReference type="GO" id="GO:0005524">
    <property type="term" value="F:ATP binding"/>
    <property type="evidence" value="ECO:0007669"/>
    <property type="project" value="UniProtKB-KW"/>
</dbReference>
<dbReference type="InterPro" id="IPR017871">
    <property type="entry name" value="ABC_transporter-like_CS"/>
</dbReference>
<evidence type="ECO:0000256" key="2">
    <source>
        <dbReference type="ARBA" id="ARBA00022448"/>
    </source>
</evidence>
<evidence type="ECO:0000256" key="9">
    <source>
        <dbReference type="ARBA" id="ARBA00023065"/>
    </source>
</evidence>
<keyword evidence="7" id="KW-0864">Zinc transport</keyword>
<dbReference type="Pfam" id="PF00005">
    <property type="entry name" value="ABC_tran"/>
    <property type="match status" value="1"/>
</dbReference>
<evidence type="ECO:0000256" key="8">
    <source>
        <dbReference type="ARBA" id="ARBA00022967"/>
    </source>
</evidence>
<dbReference type="GO" id="GO:0016887">
    <property type="term" value="F:ATP hydrolysis activity"/>
    <property type="evidence" value="ECO:0007669"/>
    <property type="project" value="InterPro"/>
</dbReference>
<evidence type="ECO:0000313" key="13">
    <source>
        <dbReference type="Proteomes" id="UP000296034"/>
    </source>
</evidence>
<name>A0A2P5SYQ1_9GAMM</name>
<dbReference type="PROSITE" id="PS00211">
    <property type="entry name" value="ABC_TRANSPORTER_1"/>
    <property type="match status" value="1"/>
</dbReference>
<dbReference type="RefSeq" id="WP_136131430.1">
    <property type="nucleotide sequence ID" value="NZ_PDKS01000001.1"/>
</dbReference>
<keyword evidence="5" id="KW-0862">Zinc</keyword>
<dbReference type="GO" id="GO:0010043">
    <property type="term" value="P:response to zinc ion"/>
    <property type="evidence" value="ECO:0007669"/>
    <property type="project" value="TreeGrafter"/>
</dbReference>
<dbReference type="NCBIfam" id="NF007090">
    <property type="entry name" value="PRK09544.1"/>
    <property type="match status" value="1"/>
</dbReference>
<keyword evidence="3" id="KW-1003">Cell membrane</keyword>
<keyword evidence="4" id="KW-0547">Nucleotide-binding</keyword>
<comment type="caution">
    <text evidence="12">The sequence shown here is derived from an EMBL/GenBank/DDBJ whole genome shotgun (WGS) entry which is preliminary data.</text>
</comment>
<sequence>MKTLVKLENVSVIYNNRSVLSNINISLKSDHILTLIGPNGAGKSTLVRVILGLLSPSGGKVDRIKGLKIGYVPQNIYIDQTLPITVKGFMNLININKYEDILLALQRVNACHLINLPLQTLSGGEIQRILISRSILNKPQLLVLDEPTQCMDTQGQIAIYDLIDDLRREFSCGVLIVSHDLHLVMAKTNEVICLNNHICCSGSAKSVSQHPEFISMFGLQDIQQLAIYRHHHSNYCEIHKDNHSKKNKEYND</sequence>
<evidence type="ECO:0000256" key="4">
    <source>
        <dbReference type="ARBA" id="ARBA00022741"/>
    </source>
</evidence>
<proteinExistence type="inferred from homology"/>
<evidence type="ECO:0000256" key="3">
    <source>
        <dbReference type="ARBA" id="ARBA00022475"/>
    </source>
</evidence>
<protein>
    <submittedName>
        <fullName evidence="12">Zinc ABC transporter ATP-binding protein ZnuC</fullName>
    </submittedName>
</protein>
<dbReference type="InterPro" id="IPR003593">
    <property type="entry name" value="AAA+_ATPase"/>
</dbReference>
<dbReference type="SMART" id="SM00382">
    <property type="entry name" value="AAA"/>
    <property type="match status" value="1"/>
</dbReference>
<dbReference type="PANTHER" id="PTHR42734:SF9">
    <property type="entry name" value="ZINC IMPORT ATP-BINDING PROTEIN ZNUC"/>
    <property type="match status" value="1"/>
</dbReference>
<reference evidence="12 13" key="1">
    <citation type="journal article" date="2018" name="Genome Biol. Evol.">
        <title>Cladogenesis and Genomic Streamlining in Extracellular Endosymbionts of Tropical Stink Bugs.</title>
        <authorList>
            <person name="Otero-Bravo A."/>
            <person name="Goffredi S."/>
            <person name="Sabree Z.L."/>
        </authorList>
    </citation>
    <scope>NUCLEOTIDE SEQUENCE [LARGE SCALE GENOMIC DNA]</scope>
    <source>
        <strain evidence="12 13">SoET</strain>
    </source>
</reference>
<organism evidence="12 13">
    <name type="scientific">Candidatus Pantoea edessiphila</name>
    <dbReference type="NCBI Taxonomy" id="2044610"/>
    <lineage>
        <taxon>Bacteria</taxon>
        <taxon>Pseudomonadati</taxon>
        <taxon>Pseudomonadota</taxon>
        <taxon>Gammaproteobacteria</taxon>
        <taxon>Enterobacterales</taxon>
        <taxon>Erwiniaceae</taxon>
        <taxon>Pantoea</taxon>
    </lineage>
</organism>
<evidence type="ECO:0000313" key="12">
    <source>
        <dbReference type="EMBL" id="PPI87432.1"/>
    </source>
</evidence>
<evidence type="ECO:0000256" key="10">
    <source>
        <dbReference type="ARBA" id="ARBA00023136"/>
    </source>
</evidence>
<keyword evidence="2" id="KW-0813">Transport</keyword>
<gene>
    <name evidence="12" type="ORF">CRV11_00655</name>
</gene>
<dbReference type="OrthoDB" id="9780942at2"/>
<dbReference type="PANTHER" id="PTHR42734">
    <property type="entry name" value="METAL TRANSPORT SYSTEM ATP-BINDING PROTEIN TM_0124-RELATED"/>
    <property type="match status" value="1"/>
</dbReference>
<evidence type="ECO:0000256" key="5">
    <source>
        <dbReference type="ARBA" id="ARBA00022833"/>
    </source>
</evidence>
<keyword evidence="9" id="KW-0406">Ion transport</keyword>
<dbReference type="GO" id="GO:0006829">
    <property type="term" value="P:zinc ion transport"/>
    <property type="evidence" value="ECO:0007669"/>
    <property type="project" value="UniProtKB-KW"/>
</dbReference>
<dbReference type="SUPFAM" id="SSF52540">
    <property type="entry name" value="P-loop containing nucleoside triphosphate hydrolases"/>
    <property type="match status" value="1"/>
</dbReference>
<dbReference type="PROSITE" id="PS50893">
    <property type="entry name" value="ABC_TRANSPORTER_2"/>
    <property type="match status" value="1"/>
</dbReference>
<evidence type="ECO:0000259" key="11">
    <source>
        <dbReference type="PROSITE" id="PS50893"/>
    </source>
</evidence>
<comment type="similarity">
    <text evidence="1">Belongs to the ABC transporter superfamily. Drug exporter-2 (TC 3.A.1.117) family.</text>
</comment>
<dbReference type="EMBL" id="PDKS01000001">
    <property type="protein sequence ID" value="PPI87432.1"/>
    <property type="molecule type" value="Genomic_DNA"/>
</dbReference>
<feature type="domain" description="ABC transporter" evidence="11">
    <location>
        <begin position="5"/>
        <end position="220"/>
    </location>
</feature>
<dbReference type="AlphaFoldDB" id="A0A2P5SYQ1"/>
<evidence type="ECO:0000256" key="7">
    <source>
        <dbReference type="ARBA" id="ARBA00022906"/>
    </source>
</evidence>
<dbReference type="InterPro" id="IPR003439">
    <property type="entry name" value="ABC_transporter-like_ATP-bd"/>
</dbReference>
<dbReference type="InterPro" id="IPR027417">
    <property type="entry name" value="P-loop_NTPase"/>
</dbReference>
<dbReference type="Proteomes" id="UP000296034">
    <property type="component" value="Unassembled WGS sequence"/>
</dbReference>
<keyword evidence="6 12" id="KW-0067">ATP-binding</keyword>
<evidence type="ECO:0000256" key="6">
    <source>
        <dbReference type="ARBA" id="ARBA00022840"/>
    </source>
</evidence>
<keyword evidence="8" id="KW-1278">Translocase</keyword>
<dbReference type="InterPro" id="IPR050153">
    <property type="entry name" value="Metal_Ion_Import_ABC"/>
</dbReference>
<evidence type="ECO:0000256" key="1">
    <source>
        <dbReference type="ARBA" id="ARBA00006526"/>
    </source>
</evidence>
<keyword evidence="10" id="KW-0472">Membrane</keyword>